<dbReference type="SUPFAM" id="SSF55729">
    <property type="entry name" value="Acyl-CoA N-acyltransferases (Nat)"/>
    <property type="match status" value="1"/>
</dbReference>
<dbReference type="RefSeq" id="WP_083959759.1">
    <property type="nucleotide sequence ID" value="NZ_FQVN01000005.1"/>
</dbReference>
<dbReference type="InterPro" id="IPR016181">
    <property type="entry name" value="Acyl_CoA_acyltransferase"/>
</dbReference>
<reference evidence="1 2" key="1">
    <citation type="submission" date="2016-11" db="EMBL/GenBank/DDBJ databases">
        <authorList>
            <person name="Jaros S."/>
            <person name="Januszkiewicz K."/>
            <person name="Wedrychowicz H."/>
        </authorList>
    </citation>
    <scope>NUCLEOTIDE SEQUENCE [LARGE SCALE GENOMIC DNA]</scope>
    <source>
        <strain evidence="1 2">DSM 44523</strain>
    </source>
</reference>
<evidence type="ECO:0000313" key="1">
    <source>
        <dbReference type="EMBL" id="SHF85033.1"/>
    </source>
</evidence>
<keyword evidence="2" id="KW-1185">Reference proteome</keyword>
<dbReference type="EMBL" id="FQVN01000005">
    <property type="protein sequence ID" value="SHF85033.1"/>
    <property type="molecule type" value="Genomic_DNA"/>
</dbReference>
<dbReference type="OrthoDB" id="4095657at2"/>
<dbReference type="STRING" id="2017.SAMN05444320_105223"/>
<name>A0A1M5F0G2_STRHI</name>
<dbReference type="AlphaFoldDB" id="A0A1M5F0G2"/>
<evidence type="ECO:0008006" key="3">
    <source>
        <dbReference type="Google" id="ProtNLM"/>
    </source>
</evidence>
<gene>
    <name evidence="1" type="ORF">SAMN05444320_105223</name>
</gene>
<dbReference type="Gene3D" id="3.40.630.30">
    <property type="match status" value="1"/>
</dbReference>
<evidence type="ECO:0000313" key="2">
    <source>
        <dbReference type="Proteomes" id="UP000184501"/>
    </source>
</evidence>
<dbReference type="Proteomes" id="UP000184501">
    <property type="component" value="Unassembled WGS sequence"/>
</dbReference>
<proteinExistence type="predicted"/>
<organism evidence="1 2">
    <name type="scientific">Streptoalloteichus hindustanus</name>
    <dbReference type="NCBI Taxonomy" id="2017"/>
    <lineage>
        <taxon>Bacteria</taxon>
        <taxon>Bacillati</taxon>
        <taxon>Actinomycetota</taxon>
        <taxon>Actinomycetes</taxon>
        <taxon>Pseudonocardiales</taxon>
        <taxon>Pseudonocardiaceae</taxon>
        <taxon>Streptoalloteichus</taxon>
    </lineage>
</organism>
<accession>A0A1M5F0G2</accession>
<sequence>MYYAMRPAVPADRDDVVAMVRARAEWMRVHGHGRWVSWHGMADVLGGQIGNGWPVWVLTAGRSVLGCTTATEETPELGWTEQERTEPALWLQSTATFPNHDGRHPVGTLIAFWALDRAARLGAAWVRRGVLTNGAGDNVGLVRYYRWQGWRVVRACRHPRKEGVMVWSLARPAEPQPELSGILREVGAMLPNHAR</sequence>
<protein>
    <recommendedName>
        <fullName evidence="3">N-acetyltransferase domain-containing protein</fullName>
    </recommendedName>
</protein>